<feature type="region of interest" description="Disordered" evidence="1">
    <location>
        <begin position="1"/>
        <end position="24"/>
    </location>
</feature>
<dbReference type="EMBL" id="AMZH03014156">
    <property type="protein sequence ID" value="RRT48103.1"/>
    <property type="molecule type" value="Genomic_DNA"/>
</dbReference>
<proteinExistence type="predicted"/>
<organism evidence="2 3">
    <name type="scientific">Ensete ventricosum</name>
    <name type="common">Abyssinian banana</name>
    <name type="synonym">Musa ensete</name>
    <dbReference type="NCBI Taxonomy" id="4639"/>
    <lineage>
        <taxon>Eukaryota</taxon>
        <taxon>Viridiplantae</taxon>
        <taxon>Streptophyta</taxon>
        <taxon>Embryophyta</taxon>
        <taxon>Tracheophyta</taxon>
        <taxon>Spermatophyta</taxon>
        <taxon>Magnoliopsida</taxon>
        <taxon>Liliopsida</taxon>
        <taxon>Zingiberales</taxon>
        <taxon>Musaceae</taxon>
        <taxon>Ensete</taxon>
    </lineage>
</organism>
<protein>
    <submittedName>
        <fullName evidence="2">Uncharacterized protein</fullName>
    </submittedName>
</protein>
<gene>
    <name evidence="2" type="ORF">B296_00022349</name>
</gene>
<evidence type="ECO:0000313" key="3">
    <source>
        <dbReference type="Proteomes" id="UP000287651"/>
    </source>
</evidence>
<name>A0A426Y8P6_ENSVE</name>
<reference evidence="2 3" key="1">
    <citation type="journal article" date="2014" name="Agronomy (Basel)">
        <title>A Draft Genome Sequence for Ensete ventricosum, the Drought-Tolerant Tree Against Hunger.</title>
        <authorList>
            <person name="Harrison J."/>
            <person name="Moore K.A."/>
            <person name="Paszkiewicz K."/>
            <person name="Jones T."/>
            <person name="Grant M."/>
            <person name="Ambacheew D."/>
            <person name="Muzemil S."/>
            <person name="Studholme D.J."/>
        </authorList>
    </citation>
    <scope>NUCLEOTIDE SEQUENCE [LARGE SCALE GENOMIC DNA]</scope>
</reference>
<evidence type="ECO:0000256" key="1">
    <source>
        <dbReference type="SAM" id="MobiDB-lite"/>
    </source>
</evidence>
<dbReference type="AlphaFoldDB" id="A0A426Y8P6"/>
<accession>A0A426Y8P6</accession>
<comment type="caution">
    <text evidence="2">The sequence shown here is derived from an EMBL/GenBank/DDBJ whole genome shotgun (WGS) entry which is preliminary data.</text>
</comment>
<evidence type="ECO:0000313" key="2">
    <source>
        <dbReference type="EMBL" id="RRT48103.1"/>
    </source>
</evidence>
<sequence length="139" mass="16059">MWTESSAILRHRRQESTAANGGRRGLGCVMGVPTLKRARHLRRRTARGRERLRSITWRQDLRLLMWSSVAYNGEAHYGRKNKYYVKQFATLRSFKEVESLNVPCVVDDEALELEEEEQSEFAMKISNYANLALLGIKGD</sequence>
<dbReference type="Proteomes" id="UP000287651">
    <property type="component" value="Unassembled WGS sequence"/>
</dbReference>